<dbReference type="Pfam" id="PF12079">
    <property type="entry name" value="DUF3558"/>
    <property type="match status" value="1"/>
</dbReference>
<name>A0ABV8E058_9NOCA</name>
<dbReference type="Proteomes" id="UP001595696">
    <property type="component" value="Unassembled WGS sequence"/>
</dbReference>
<sequence length="174" mass="18188">MTSGSAVIAAVLSLSACGAVDGETSTSATSSQPVLADFGPCDDMSPDIVERRGLEMLGGYRSENVIGGEPGRVCRYLNSTDGYALLIATTAAELGYPEIAYKETFEPVRIGGRDAVQNGPQTGSSDVYKCRLLVDMAVGGLWFLFTRHSVHPGDPCADLAEIATEVVITLPPGS</sequence>
<dbReference type="EMBL" id="JBHSAX010000023">
    <property type="protein sequence ID" value="MFC3965802.1"/>
    <property type="molecule type" value="Genomic_DNA"/>
</dbReference>
<comment type="caution">
    <text evidence="1">The sequence shown here is derived from an EMBL/GenBank/DDBJ whole genome shotgun (WGS) entry which is preliminary data.</text>
</comment>
<reference evidence="2" key="1">
    <citation type="journal article" date="2019" name="Int. J. Syst. Evol. Microbiol.">
        <title>The Global Catalogue of Microorganisms (GCM) 10K type strain sequencing project: providing services to taxonomists for standard genome sequencing and annotation.</title>
        <authorList>
            <consortium name="The Broad Institute Genomics Platform"/>
            <consortium name="The Broad Institute Genome Sequencing Center for Infectious Disease"/>
            <person name="Wu L."/>
            <person name="Ma J."/>
        </authorList>
    </citation>
    <scope>NUCLEOTIDE SEQUENCE [LARGE SCALE GENOMIC DNA]</scope>
    <source>
        <strain evidence="2">CGMCC 4.7330</strain>
    </source>
</reference>
<dbReference type="RefSeq" id="WP_378615989.1">
    <property type="nucleotide sequence ID" value="NZ_JBHSAX010000023.1"/>
</dbReference>
<proteinExistence type="predicted"/>
<gene>
    <name evidence="1" type="ORF">ACFO0B_27755</name>
</gene>
<evidence type="ECO:0000313" key="1">
    <source>
        <dbReference type="EMBL" id="MFC3965802.1"/>
    </source>
</evidence>
<dbReference type="InterPro" id="IPR024520">
    <property type="entry name" value="DUF3558"/>
</dbReference>
<accession>A0ABV8E058</accession>
<evidence type="ECO:0000313" key="2">
    <source>
        <dbReference type="Proteomes" id="UP001595696"/>
    </source>
</evidence>
<keyword evidence="2" id="KW-1185">Reference proteome</keyword>
<organism evidence="1 2">
    <name type="scientific">Nocardia jiangsuensis</name>
    <dbReference type="NCBI Taxonomy" id="1691563"/>
    <lineage>
        <taxon>Bacteria</taxon>
        <taxon>Bacillati</taxon>
        <taxon>Actinomycetota</taxon>
        <taxon>Actinomycetes</taxon>
        <taxon>Mycobacteriales</taxon>
        <taxon>Nocardiaceae</taxon>
        <taxon>Nocardia</taxon>
    </lineage>
</organism>
<protein>
    <submittedName>
        <fullName evidence="1">DUF3558 family protein</fullName>
    </submittedName>
</protein>